<evidence type="ECO:0000313" key="2">
    <source>
        <dbReference type="Proteomes" id="UP000475862"/>
    </source>
</evidence>
<dbReference type="Proteomes" id="UP000475862">
    <property type="component" value="Unassembled WGS sequence"/>
</dbReference>
<dbReference type="AlphaFoldDB" id="A0A6G0T171"/>
<proteinExistence type="predicted"/>
<keyword evidence="2" id="KW-1185">Reference proteome</keyword>
<sequence>MFICVTENIYPKYYSTIIPLKIKIKEVDFTFLIMQNYHNRSKKSKVECLTIGLRGLETSKQLKYKNNCSIIVLPFIKHWTHTIFCLWAIIIQSSASKCKILIHFKFKISFIIHKLIKIKKKKITKKSVHQHNKESLVELLKMFLNIHAIAFYSITNVNKKILKLKLFLIDTLKKKLFSQHTHKHTTHNYWATSCGQYGAMVEFPQVTLQQSADDNWLLLIIYTRACTDRTCCESVRRVPPAKPHVDPSTRRFDMNV</sequence>
<reference evidence="1 2" key="1">
    <citation type="submission" date="2019-08" db="EMBL/GenBank/DDBJ databases">
        <title>The genome of the soybean aphid Biotype 1, its phylome, world population structure and adaptation to the North American continent.</title>
        <authorList>
            <person name="Giordano R."/>
            <person name="Donthu R.K."/>
            <person name="Hernandez A.G."/>
            <person name="Wright C.L."/>
            <person name="Zimin A.V."/>
        </authorList>
    </citation>
    <scope>NUCLEOTIDE SEQUENCE [LARGE SCALE GENOMIC DNA]</scope>
    <source>
        <tissue evidence="1">Whole aphids</tissue>
    </source>
</reference>
<organism evidence="1 2">
    <name type="scientific">Aphis glycines</name>
    <name type="common">Soybean aphid</name>
    <dbReference type="NCBI Taxonomy" id="307491"/>
    <lineage>
        <taxon>Eukaryota</taxon>
        <taxon>Metazoa</taxon>
        <taxon>Ecdysozoa</taxon>
        <taxon>Arthropoda</taxon>
        <taxon>Hexapoda</taxon>
        <taxon>Insecta</taxon>
        <taxon>Pterygota</taxon>
        <taxon>Neoptera</taxon>
        <taxon>Paraneoptera</taxon>
        <taxon>Hemiptera</taxon>
        <taxon>Sternorrhyncha</taxon>
        <taxon>Aphidomorpha</taxon>
        <taxon>Aphidoidea</taxon>
        <taxon>Aphididae</taxon>
        <taxon>Aphidini</taxon>
        <taxon>Aphis</taxon>
        <taxon>Aphis</taxon>
    </lineage>
</organism>
<name>A0A6G0T171_APHGL</name>
<accession>A0A6G0T171</accession>
<dbReference type="EMBL" id="VYZN01000070">
    <property type="protein sequence ID" value="KAE9524329.1"/>
    <property type="molecule type" value="Genomic_DNA"/>
</dbReference>
<gene>
    <name evidence="1" type="ORF">AGLY_015368</name>
</gene>
<protein>
    <submittedName>
        <fullName evidence="1">Uncharacterized protein</fullName>
    </submittedName>
</protein>
<comment type="caution">
    <text evidence="1">The sequence shown here is derived from an EMBL/GenBank/DDBJ whole genome shotgun (WGS) entry which is preliminary data.</text>
</comment>
<evidence type="ECO:0000313" key="1">
    <source>
        <dbReference type="EMBL" id="KAE9524329.1"/>
    </source>
</evidence>